<evidence type="ECO:0000313" key="3">
    <source>
        <dbReference type="WBParaSite" id="snap_masked-unitig_41617-processed-gene-0.1-mRNA-1"/>
    </source>
</evidence>
<evidence type="ECO:0000313" key="2">
    <source>
        <dbReference type="Proteomes" id="UP000095280"/>
    </source>
</evidence>
<keyword evidence="2" id="KW-1185">Reference proteome</keyword>
<dbReference type="AlphaFoldDB" id="A0A1I8JRP7"/>
<feature type="region of interest" description="Disordered" evidence="1">
    <location>
        <begin position="449"/>
        <end position="471"/>
    </location>
</feature>
<dbReference type="WBParaSite" id="snap_masked-unitig_41617-processed-gene-0.1-mRNA-1">
    <property type="protein sequence ID" value="snap_masked-unitig_41617-processed-gene-0.1-mRNA-1"/>
    <property type="gene ID" value="snap_masked-unitig_41617-processed-gene-0.1"/>
</dbReference>
<reference evidence="3" key="1">
    <citation type="submission" date="2016-11" db="UniProtKB">
        <authorList>
            <consortium name="WormBaseParasite"/>
        </authorList>
    </citation>
    <scope>IDENTIFICATION</scope>
</reference>
<sequence length="693" mass="76565">CCHGNGRRRSQPLVVRWPGRRRPLRCLVAAAAEQLKAVLAEHPHEDQVDDDGRARVQRHHEGAKDLRCRVHLVVDDGREGADEVVEGVKGEADHEHGGDHDGGLGELSGGIALLAVAGGGGPVAARITMMILRGVDGQELDKSRRVEGRRAVFADAIGVADPEGDGCSQQVGAQVDAEDHEGHVDWLLGLVLDREHHRHEALHADEQEVPHAEDNEDPVEGLGVPQVAGHRVAGAVRQVGQQVEHVQQADQRVQAGLMLQQHQRHHLLEALVKNTTRPRMFSIRPMMTIASWNFLKVLIHSGSPVAATGAVVITREQRSAHILAIDYCLSRNSCLSPFPTMAAANETPEPSCREQSFKRLVLLCVFSSCILVPSPRHRAALGPMSYRSATDLLTERAPPARPKMQCGLSDIQRHSSGGHRTTVITRLTSEMATSGGILDANFVIDTQSSNTELSPGSQDSADSSPDASSGSDNWRGSFVVLMTDSVIEAFLIEPSQFRAIARRTGCEIEVTRRILNRRVGAHRWVKYLVLTIKGPTCTAIDQCDRLMVKVFPPYKVRKEYLEPAPVALFVKESYPDNTQLYFNFQRTGATADRLGDMRLQTPFGPDPYRPLLENTPWKYADWRLFRGMLEPRNLAVEHTIQHVYPEWGTEVSNSVEPEHKWELAGRLRAGLGEADGSLERSVRVKNRKLEAEP</sequence>
<protein>
    <submittedName>
        <fullName evidence="3">Guanylate cyclase domain-containing protein</fullName>
    </submittedName>
</protein>
<dbReference type="Proteomes" id="UP000095280">
    <property type="component" value="Unplaced"/>
</dbReference>
<evidence type="ECO:0000256" key="1">
    <source>
        <dbReference type="SAM" id="MobiDB-lite"/>
    </source>
</evidence>
<feature type="compositionally biased region" description="Low complexity" evidence="1">
    <location>
        <begin position="454"/>
        <end position="471"/>
    </location>
</feature>
<proteinExistence type="predicted"/>
<accession>A0A1I8JRP7</accession>
<organism evidence="2 3">
    <name type="scientific">Macrostomum lignano</name>
    <dbReference type="NCBI Taxonomy" id="282301"/>
    <lineage>
        <taxon>Eukaryota</taxon>
        <taxon>Metazoa</taxon>
        <taxon>Spiralia</taxon>
        <taxon>Lophotrochozoa</taxon>
        <taxon>Platyhelminthes</taxon>
        <taxon>Rhabditophora</taxon>
        <taxon>Macrostomorpha</taxon>
        <taxon>Macrostomida</taxon>
        <taxon>Macrostomidae</taxon>
        <taxon>Macrostomum</taxon>
    </lineage>
</organism>
<feature type="region of interest" description="Disordered" evidence="1">
    <location>
        <begin position="397"/>
        <end position="420"/>
    </location>
</feature>
<name>A0A1I8JRP7_9PLAT</name>